<feature type="signal peptide" evidence="3">
    <location>
        <begin position="1"/>
        <end position="22"/>
    </location>
</feature>
<dbReference type="Proteomes" id="UP000762676">
    <property type="component" value="Unassembled WGS sequence"/>
</dbReference>
<feature type="transmembrane region" description="Helical" evidence="2">
    <location>
        <begin position="540"/>
        <end position="563"/>
    </location>
</feature>
<comment type="caution">
    <text evidence="4">The sequence shown here is derived from an EMBL/GenBank/DDBJ whole genome shotgun (WGS) entry which is preliminary data.</text>
</comment>
<evidence type="ECO:0000256" key="2">
    <source>
        <dbReference type="SAM" id="Phobius"/>
    </source>
</evidence>
<evidence type="ECO:0000313" key="4">
    <source>
        <dbReference type="EMBL" id="GFS14961.1"/>
    </source>
</evidence>
<feature type="chain" id="PRO_5043685781" evidence="3">
    <location>
        <begin position="23"/>
        <end position="576"/>
    </location>
</feature>
<sequence>MFKGNYLLNVFLLYWLLVTGLALNQTNEEGKFTDLEVNQAEDKASFFENLREELEEEFAPEIANLNETWAAFMKVKSTLNETASQKPWLVETIPGSGLFTFSLTGLVNFKSKVMEMVEEKNKYLAQKAQLRQQMAEALFNRSIPYFQAVRDNFTGGEVESQPFHAIQKIFGLDAESENVRDAIVEENVDNKEDETADKNIVAVENNDDENNGDNEVGEDDEIAPVSGDSLIDSVLDASQAEGEETATQAMPTPVPAEPVQTQYKSSTQSNQGEVTTTKYPWAQWKAWAGTNPWWSSAAGKKKQEFIKNKIQASIEKRQKWQNFASAKLGGRPPRSTQSKNLAGANPLGMNLLAGNQAQDSFLNNVKETLATQFGAAIQSLNDTRNAFLQAKEVMALGATKKAWEKTSELGFTTFDPQALMAFKAKIADMVTLKNQFVAERAKLKQDMMVALRDLLMEHLLELAQSPENAATGPAGGPQSTTSEAVDSVIQQMMKTGSDGVTDDVMEGLPFARSLMLAAAPPGSPSGMDPVSGESGESGSFAALIVLSAVAVVGTILLVAGLAVRHNRRRAPYTRLG</sequence>
<keyword evidence="2" id="KW-1133">Transmembrane helix</keyword>
<keyword evidence="5" id="KW-1185">Reference proteome</keyword>
<keyword evidence="2" id="KW-0812">Transmembrane</keyword>
<protein>
    <submittedName>
        <fullName evidence="4">Uncharacterized protein</fullName>
    </submittedName>
</protein>
<proteinExistence type="predicted"/>
<name>A0AAV4J2N0_9GAST</name>
<keyword evidence="2" id="KW-0472">Membrane</keyword>
<gene>
    <name evidence="4" type="ORF">ElyMa_001437400</name>
</gene>
<evidence type="ECO:0000256" key="3">
    <source>
        <dbReference type="SAM" id="SignalP"/>
    </source>
</evidence>
<reference evidence="4 5" key="1">
    <citation type="journal article" date="2021" name="Elife">
        <title>Chloroplast acquisition without the gene transfer in kleptoplastic sea slugs, Plakobranchus ocellatus.</title>
        <authorList>
            <person name="Maeda T."/>
            <person name="Takahashi S."/>
            <person name="Yoshida T."/>
            <person name="Shimamura S."/>
            <person name="Takaki Y."/>
            <person name="Nagai Y."/>
            <person name="Toyoda A."/>
            <person name="Suzuki Y."/>
            <person name="Arimoto A."/>
            <person name="Ishii H."/>
            <person name="Satoh N."/>
            <person name="Nishiyama T."/>
            <person name="Hasebe M."/>
            <person name="Maruyama T."/>
            <person name="Minagawa J."/>
            <person name="Obokata J."/>
            <person name="Shigenobu S."/>
        </authorList>
    </citation>
    <scope>NUCLEOTIDE SEQUENCE [LARGE SCALE GENOMIC DNA]</scope>
</reference>
<accession>A0AAV4J2N0</accession>
<evidence type="ECO:0000256" key="1">
    <source>
        <dbReference type="SAM" id="MobiDB-lite"/>
    </source>
</evidence>
<dbReference type="EMBL" id="BMAT01002821">
    <property type="protein sequence ID" value="GFS14961.1"/>
    <property type="molecule type" value="Genomic_DNA"/>
</dbReference>
<dbReference type="AlphaFoldDB" id="A0AAV4J2N0"/>
<feature type="compositionally biased region" description="Acidic residues" evidence="1">
    <location>
        <begin position="205"/>
        <end position="222"/>
    </location>
</feature>
<evidence type="ECO:0000313" key="5">
    <source>
        <dbReference type="Proteomes" id="UP000762676"/>
    </source>
</evidence>
<organism evidence="4 5">
    <name type="scientific">Elysia marginata</name>
    <dbReference type="NCBI Taxonomy" id="1093978"/>
    <lineage>
        <taxon>Eukaryota</taxon>
        <taxon>Metazoa</taxon>
        <taxon>Spiralia</taxon>
        <taxon>Lophotrochozoa</taxon>
        <taxon>Mollusca</taxon>
        <taxon>Gastropoda</taxon>
        <taxon>Heterobranchia</taxon>
        <taxon>Euthyneura</taxon>
        <taxon>Panpulmonata</taxon>
        <taxon>Sacoglossa</taxon>
        <taxon>Placobranchoidea</taxon>
        <taxon>Plakobranchidae</taxon>
        <taxon>Elysia</taxon>
    </lineage>
</organism>
<feature type="region of interest" description="Disordered" evidence="1">
    <location>
        <begin position="203"/>
        <end position="224"/>
    </location>
</feature>
<keyword evidence="3" id="KW-0732">Signal</keyword>